<gene>
    <name evidence="9" type="ORF">HDF10_003978</name>
</gene>
<evidence type="ECO:0000256" key="5">
    <source>
        <dbReference type="ARBA" id="ARBA00023136"/>
    </source>
</evidence>
<dbReference type="Gene3D" id="2.40.170.20">
    <property type="entry name" value="TonB-dependent receptor, beta-barrel domain"/>
    <property type="match status" value="1"/>
</dbReference>
<keyword evidence="6" id="KW-0998">Cell outer membrane</keyword>
<dbReference type="Pfam" id="PF13620">
    <property type="entry name" value="CarboxypepD_reg"/>
    <property type="match status" value="1"/>
</dbReference>
<comment type="subcellular location">
    <subcellularLocation>
        <location evidence="1">Cell outer membrane</location>
        <topology evidence="1">Multi-pass membrane protein</topology>
    </subcellularLocation>
</comment>
<dbReference type="InterPro" id="IPR057601">
    <property type="entry name" value="Oar-like_b-barrel"/>
</dbReference>
<evidence type="ECO:0000313" key="10">
    <source>
        <dbReference type="Proteomes" id="UP000569092"/>
    </source>
</evidence>
<sequence length="1187" mass="128233">MTNRSWYRVLALSILMLASIGVYAQQNSEITGTISDNQGAAIPGAQVTITAADTGFVNNTDTNAAGIYSFPALNVGTYDLKVEAKGFNTAVRKGLQVNISQVLRYDVPMSIGSVTETVTISATALTVQTDSNVVSTLINAEQISEIATQNRNFAALAAIGLGASSLMPDNNTPSSGAGGSSFNFSINGLRQSHNIWLVDGGESDDRGGAGGMQIMPSQDSISQFEVLASNYPPDYGISSGATISLGIKSGTRNFHASLWEFNRNTVYDANYFLNKQSDQPRPGLNYNIYGFNIGGPVTIPHVYNTGREKTFFFWNEEWRKIKQSPSPNTNNTLAAADFPVAGQPLQYVAPAFASNSKILVPSTVSDPAFLAKLASLGLTPGTPFPNDTIPAALIDPNAVAYLATGVVPKPNTPNGQALTSAPTPLNVRDDVVRIDHRVTDKWQILGHYIHDSVTQTQGGPMLGWSGGSYNTITSTVNNPSNSAAVRLTGSISPTLLVEASFNYDGNVINIVNSPNSLRPAGFTANRFFNNSSKNLPNMQWNGQYGGTNENPASGPWHNAAQDYSPKVDISYLKGKHSMKFGFSYNRYTKNQQLFGNPGGAYTFNTETGGTYQGVTYSGDPFMDMVLGLTDSFSQAEDLPVRHYVNETTSFYANDNWKITPRLSLQLGLRYDALPHAWERGNNVSNFDPKAYNPNNAPSYVASSTPGIFTGELDPNGPGFATVNGSRFYLNGIYVAGANGAPRGLVNNDYSTLQPRVGFSDDLFGDGKTVLRGGFGTFFERLQGNDIYNAATTPPFFNNPSASNVYVADPSTSWVSGQTAAQPFFAQSATTLAKNYPAPEVAQFSLGIQHEIAPSVVAVIQYVGNLAWHQNIERRINNYPLNTPMAIRAWAGDSNNVSGTNTFPSTTPGVAQQRSNGDFYRTFQGWQQLTQQENTTNGNYNGFQLGVRAQSWHNLSGEADYTWSHTIDLTSGDLTQVGNPYDLKYDKGSGAYDRRHIFNVNYIYKLPFFTSPGLTHTLLGGWEISGTAVFQTGTIVNNGGIGNLGTSLSVGYDTIGLGGGYDNRPDVVGPIHYVKKQHQWFDQSAFKAPLPAWAGSTTQGFGNAGKDVVIGPGRVNFNTSLYKAFAITERARFELRFESFNTFNHTEFANIGNSFQGFNTDGSAKGSFGQVTSTFDPRTLELGGKLIF</sequence>
<keyword evidence="5" id="KW-0472">Membrane</keyword>
<evidence type="ECO:0000256" key="1">
    <source>
        <dbReference type="ARBA" id="ARBA00004571"/>
    </source>
</evidence>
<keyword evidence="7" id="KW-0732">Signal</keyword>
<dbReference type="PANTHER" id="PTHR30069">
    <property type="entry name" value="TONB-DEPENDENT OUTER MEMBRANE RECEPTOR"/>
    <property type="match status" value="1"/>
</dbReference>
<dbReference type="InterPro" id="IPR036942">
    <property type="entry name" value="Beta-barrel_TonB_sf"/>
</dbReference>
<dbReference type="Gene3D" id="2.60.40.1120">
    <property type="entry name" value="Carboxypeptidase-like, regulatory domain"/>
    <property type="match status" value="1"/>
</dbReference>
<keyword evidence="4" id="KW-0812">Transmembrane</keyword>
<dbReference type="InterPro" id="IPR039426">
    <property type="entry name" value="TonB-dep_rcpt-like"/>
</dbReference>
<dbReference type="AlphaFoldDB" id="A0A7W8JBN3"/>
<evidence type="ECO:0000256" key="4">
    <source>
        <dbReference type="ARBA" id="ARBA00022692"/>
    </source>
</evidence>
<keyword evidence="3" id="KW-1134">Transmembrane beta strand</keyword>
<keyword evidence="2" id="KW-0813">Transport</keyword>
<organism evidence="9 10">
    <name type="scientific">Tunturiibacter lichenicola</name>
    <dbReference type="NCBI Taxonomy" id="2051959"/>
    <lineage>
        <taxon>Bacteria</taxon>
        <taxon>Pseudomonadati</taxon>
        <taxon>Acidobacteriota</taxon>
        <taxon>Terriglobia</taxon>
        <taxon>Terriglobales</taxon>
        <taxon>Acidobacteriaceae</taxon>
        <taxon>Tunturiibacter</taxon>
    </lineage>
</organism>
<feature type="domain" description="TonB-dependent transporter Oar-like beta-barrel" evidence="8">
    <location>
        <begin position="247"/>
        <end position="1179"/>
    </location>
</feature>
<evidence type="ECO:0000259" key="8">
    <source>
        <dbReference type="Pfam" id="PF25183"/>
    </source>
</evidence>
<name>A0A7W8JBN3_9BACT</name>
<dbReference type="InterPro" id="IPR008969">
    <property type="entry name" value="CarboxyPept-like_regulatory"/>
</dbReference>
<accession>A0A7W8JBN3</accession>
<evidence type="ECO:0000256" key="7">
    <source>
        <dbReference type="SAM" id="SignalP"/>
    </source>
</evidence>
<proteinExistence type="predicted"/>
<dbReference type="GO" id="GO:0044718">
    <property type="term" value="P:siderophore transmembrane transport"/>
    <property type="evidence" value="ECO:0007669"/>
    <property type="project" value="TreeGrafter"/>
</dbReference>
<comment type="caution">
    <text evidence="9">The sequence shown here is derived from an EMBL/GenBank/DDBJ whole genome shotgun (WGS) entry which is preliminary data.</text>
</comment>
<protein>
    <recommendedName>
        <fullName evidence="8">TonB-dependent transporter Oar-like beta-barrel domain-containing protein</fullName>
    </recommendedName>
</protein>
<evidence type="ECO:0000256" key="3">
    <source>
        <dbReference type="ARBA" id="ARBA00022452"/>
    </source>
</evidence>
<feature type="signal peptide" evidence="7">
    <location>
        <begin position="1"/>
        <end position="24"/>
    </location>
</feature>
<dbReference type="EMBL" id="JACHDZ010000008">
    <property type="protein sequence ID" value="MBB5345971.1"/>
    <property type="molecule type" value="Genomic_DNA"/>
</dbReference>
<dbReference type="GO" id="GO:0009279">
    <property type="term" value="C:cell outer membrane"/>
    <property type="evidence" value="ECO:0007669"/>
    <property type="project" value="UniProtKB-SubCell"/>
</dbReference>
<dbReference type="SUPFAM" id="SSF56935">
    <property type="entry name" value="Porins"/>
    <property type="match status" value="1"/>
</dbReference>
<evidence type="ECO:0000256" key="2">
    <source>
        <dbReference type="ARBA" id="ARBA00022448"/>
    </source>
</evidence>
<feature type="chain" id="PRO_5030770530" description="TonB-dependent transporter Oar-like beta-barrel domain-containing protein" evidence="7">
    <location>
        <begin position="25"/>
        <end position="1187"/>
    </location>
</feature>
<dbReference type="Proteomes" id="UP000569092">
    <property type="component" value="Unassembled WGS sequence"/>
</dbReference>
<dbReference type="SUPFAM" id="SSF49464">
    <property type="entry name" value="Carboxypeptidase regulatory domain-like"/>
    <property type="match status" value="1"/>
</dbReference>
<evidence type="ECO:0000256" key="6">
    <source>
        <dbReference type="ARBA" id="ARBA00023237"/>
    </source>
</evidence>
<dbReference type="PANTHER" id="PTHR30069:SF46">
    <property type="entry name" value="OAR PROTEIN"/>
    <property type="match status" value="1"/>
</dbReference>
<dbReference type="GO" id="GO:0015344">
    <property type="term" value="F:siderophore uptake transmembrane transporter activity"/>
    <property type="evidence" value="ECO:0007669"/>
    <property type="project" value="TreeGrafter"/>
</dbReference>
<evidence type="ECO:0000313" key="9">
    <source>
        <dbReference type="EMBL" id="MBB5345971.1"/>
    </source>
</evidence>
<dbReference type="Pfam" id="PF25183">
    <property type="entry name" value="OMP_b-brl_4"/>
    <property type="match status" value="1"/>
</dbReference>
<reference evidence="9 10" key="1">
    <citation type="submission" date="2020-08" db="EMBL/GenBank/DDBJ databases">
        <title>Genomic Encyclopedia of Type Strains, Phase IV (KMG-V): Genome sequencing to study the core and pangenomes of soil and plant-associated prokaryotes.</title>
        <authorList>
            <person name="Whitman W."/>
        </authorList>
    </citation>
    <scope>NUCLEOTIDE SEQUENCE [LARGE SCALE GENOMIC DNA]</scope>
    <source>
        <strain evidence="9 10">M8US30</strain>
    </source>
</reference>